<dbReference type="RefSeq" id="WP_092350209.1">
    <property type="nucleotide sequence ID" value="NZ_FNQN01000010.1"/>
</dbReference>
<evidence type="ECO:0000313" key="16">
    <source>
        <dbReference type="Proteomes" id="UP000199409"/>
    </source>
</evidence>
<dbReference type="GO" id="GO:0008808">
    <property type="term" value="F:cardiolipin synthase activity"/>
    <property type="evidence" value="ECO:0007669"/>
    <property type="project" value="UniProtKB-UniRule"/>
</dbReference>
<keyword evidence="7 13" id="KW-1133">Transmembrane helix</keyword>
<dbReference type="AlphaFoldDB" id="A0A1H4DHE4"/>
<evidence type="ECO:0000313" key="15">
    <source>
        <dbReference type="EMBL" id="SEA72017.1"/>
    </source>
</evidence>
<dbReference type="InterPro" id="IPR022924">
    <property type="entry name" value="Cardiolipin_synthase"/>
</dbReference>
<keyword evidence="16" id="KW-1185">Reference proteome</keyword>
<comment type="subcellular location">
    <subcellularLocation>
        <location evidence="1">Cell membrane</location>
        <topology evidence="1">Multi-pass membrane protein</topology>
    </subcellularLocation>
</comment>
<dbReference type="GO" id="GO:0032049">
    <property type="term" value="P:cardiolipin biosynthetic process"/>
    <property type="evidence" value="ECO:0007669"/>
    <property type="project" value="UniProtKB-UniRule"/>
</dbReference>
<dbReference type="EC" id="2.7.8.-" evidence="12"/>
<accession>A0A1H4DHE4</accession>
<evidence type="ECO:0000256" key="6">
    <source>
        <dbReference type="ARBA" id="ARBA00022737"/>
    </source>
</evidence>
<dbReference type="PANTHER" id="PTHR21248">
    <property type="entry name" value="CARDIOLIPIN SYNTHASE"/>
    <property type="match status" value="1"/>
</dbReference>
<name>A0A1H4DHE4_9BACT</name>
<evidence type="ECO:0000256" key="9">
    <source>
        <dbReference type="ARBA" id="ARBA00023136"/>
    </source>
</evidence>
<evidence type="ECO:0000256" key="8">
    <source>
        <dbReference type="ARBA" id="ARBA00023098"/>
    </source>
</evidence>
<dbReference type="EMBL" id="FNQN01000010">
    <property type="protein sequence ID" value="SEA72017.1"/>
    <property type="molecule type" value="Genomic_DNA"/>
</dbReference>
<evidence type="ECO:0000256" key="10">
    <source>
        <dbReference type="ARBA" id="ARBA00023209"/>
    </source>
</evidence>
<dbReference type="NCBIfam" id="TIGR04265">
    <property type="entry name" value="bac_cardiolipin"/>
    <property type="match status" value="1"/>
</dbReference>
<evidence type="ECO:0000256" key="12">
    <source>
        <dbReference type="NCBIfam" id="TIGR04265"/>
    </source>
</evidence>
<organism evidence="15 16">
    <name type="scientific">Desulfuromusa kysingii</name>
    <dbReference type="NCBI Taxonomy" id="37625"/>
    <lineage>
        <taxon>Bacteria</taxon>
        <taxon>Pseudomonadati</taxon>
        <taxon>Thermodesulfobacteriota</taxon>
        <taxon>Desulfuromonadia</taxon>
        <taxon>Desulfuromonadales</taxon>
        <taxon>Geopsychrobacteraceae</taxon>
        <taxon>Desulfuromusa</taxon>
    </lineage>
</organism>
<dbReference type="CDD" id="cd09163">
    <property type="entry name" value="PLDc_CLS_unchar2_2"/>
    <property type="match status" value="1"/>
</dbReference>
<reference evidence="15 16" key="1">
    <citation type="submission" date="2016-10" db="EMBL/GenBank/DDBJ databases">
        <authorList>
            <person name="de Groot N.N."/>
        </authorList>
    </citation>
    <scope>NUCLEOTIDE SEQUENCE [LARGE SCALE GENOMIC DNA]</scope>
    <source>
        <strain evidence="15 16">DSM 7343</strain>
    </source>
</reference>
<dbReference type="Pfam" id="PF13396">
    <property type="entry name" value="PLDc_N"/>
    <property type="match status" value="1"/>
</dbReference>
<evidence type="ECO:0000256" key="5">
    <source>
        <dbReference type="ARBA" id="ARBA00022692"/>
    </source>
</evidence>
<evidence type="ECO:0000256" key="7">
    <source>
        <dbReference type="ARBA" id="ARBA00022989"/>
    </source>
</evidence>
<dbReference type="SUPFAM" id="SSF56024">
    <property type="entry name" value="Phospholipase D/nuclease"/>
    <property type="match status" value="2"/>
</dbReference>
<keyword evidence="3" id="KW-0444">Lipid biosynthesis</keyword>
<evidence type="ECO:0000256" key="11">
    <source>
        <dbReference type="ARBA" id="ARBA00023264"/>
    </source>
</evidence>
<dbReference type="InterPro" id="IPR027379">
    <property type="entry name" value="CLS_N"/>
</dbReference>
<dbReference type="Pfam" id="PF13091">
    <property type="entry name" value="PLDc_2"/>
    <property type="match status" value="2"/>
</dbReference>
<dbReference type="CDD" id="cd09157">
    <property type="entry name" value="PLDc_CLS_unchar2_1"/>
    <property type="match status" value="1"/>
</dbReference>
<dbReference type="GO" id="GO:0005886">
    <property type="term" value="C:plasma membrane"/>
    <property type="evidence" value="ECO:0007669"/>
    <property type="project" value="UniProtKB-SubCell"/>
</dbReference>
<feature type="domain" description="PLD phosphodiesterase" evidence="14">
    <location>
        <begin position="209"/>
        <end position="236"/>
    </location>
</feature>
<keyword evidence="4" id="KW-0808">Transferase</keyword>
<keyword evidence="8" id="KW-0443">Lipid metabolism</keyword>
<gene>
    <name evidence="15" type="ORF">SAMN05660420_02955</name>
</gene>
<evidence type="ECO:0000256" key="2">
    <source>
        <dbReference type="ARBA" id="ARBA00022475"/>
    </source>
</evidence>
<keyword evidence="11" id="KW-1208">Phospholipid metabolism</keyword>
<dbReference type="STRING" id="37625.SAMN05660420_02955"/>
<feature type="domain" description="PLD phosphodiesterase" evidence="14">
    <location>
        <begin position="385"/>
        <end position="412"/>
    </location>
</feature>
<keyword evidence="9 13" id="KW-0472">Membrane</keyword>
<proteinExistence type="predicted"/>
<evidence type="ECO:0000256" key="1">
    <source>
        <dbReference type="ARBA" id="ARBA00004651"/>
    </source>
</evidence>
<evidence type="ECO:0000259" key="14">
    <source>
        <dbReference type="PROSITE" id="PS50035"/>
    </source>
</evidence>
<dbReference type="InterPro" id="IPR025202">
    <property type="entry name" value="PLD-like_dom"/>
</dbReference>
<dbReference type="Gene3D" id="3.30.870.10">
    <property type="entry name" value="Endonuclease Chain A"/>
    <property type="match status" value="2"/>
</dbReference>
<evidence type="ECO:0000256" key="3">
    <source>
        <dbReference type="ARBA" id="ARBA00022516"/>
    </source>
</evidence>
<protein>
    <recommendedName>
        <fullName evidence="12">Cardiolipin synthase</fullName>
        <ecNumber evidence="12">2.7.8.-</ecNumber>
    </recommendedName>
</protein>
<keyword evidence="2" id="KW-1003">Cell membrane</keyword>
<dbReference type="InterPro" id="IPR001736">
    <property type="entry name" value="PLipase_D/transphosphatidylase"/>
</dbReference>
<keyword evidence="10" id="KW-0594">Phospholipid biosynthesis</keyword>
<dbReference type="OrthoDB" id="9762009at2"/>
<dbReference type="PROSITE" id="PS50035">
    <property type="entry name" value="PLD"/>
    <property type="match status" value="2"/>
</dbReference>
<sequence length="472" mass="53761">MLTFLLAILWIFSLLTAGHALLTKRDPRAAVGWIITCLAIPGIGALLYWLLGVNRIRTRSRELQEHGRGMHWLHVDQPPRSNDIANFPDNSTSQPLIKLSDTVTRRPLTYGNKIKVLYNGEQAYPAMLEAINGAQESIYLSSYILKFDQIGQRFAQALIAAAERGVDVRVLVDAFGEFYSFKKIRHQFRGTKVHAATFMPLTLVGSFYFNLRNHRKLLIVDNKNSFTGGMNIRDRHMVENKGNSNRVIDIHFCFAGPICAQLRDAFMEDWHFATKETRAPHNWPTPPIAGEACCRGISAGPNERHETLNWILLGALACAKSHIRIMTPYFIPNRAQLAAINTASLRGVRVDILLPEKNNLPYVAWASNALLFELLEYETHIYFQPPPFIHSKLLLIDDQYALIGSANLDPRSLRLNFEFNVEVFDTETVAELTQHFDQSREKSREISLEEMDSRSLPLRLRDSLCRLFSPYL</sequence>
<keyword evidence="6" id="KW-0677">Repeat</keyword>
<feature type="transmembrane region" description="Helical" evidence="13">
    <location>
        <begin position="30"/>
        <end position="51"/>
    </location>
</feature>
<evidence type="ECO:0000256" key="4">
    <source>
        <dbReference type="ARBA" id="ARBA00022679"/>
    </source>
</evidence>
<dbReference type="PANTHER" id="PTHR21248:SF22">
    <property type="entry name" value="PHOSPHOLIPASE D"/>
    <property type="match status" value="1"/>
</dbReference>
<dbReference type="Proteomes" id="UP000199409">
    <property type="component" value="Unassembled WGS sequence"/>
</dbReference>
<keyword evidence="5 13" id="KW-0812">Transmembrane</keyword>
<dbReference type="SMART" id="SM00155">
    <property type="entry name" value="PLDc"/>
    <property type="match status" value="2"/>
</dbReference>
<evidence type="ECO:0000256" key="13">
    <source>
        <dbReference type="SAM" id="Phobius"/>
    </source>
</evidence>